<accession>A0A835PQP8</accession>
<evidence type="ECO:0000256" key="2">
    <source>
        <dbReference type="SAM" id="SignalP"/>
    </source>
</evidence>
<sequence>MTLKSHAILLVVLTAAISWVSFADTHNGPPEEGSGSSPWQRPLPSVSPPPHGGDLPPYLGPLPIDYVCFPFYGGETDLVCRSFCESRHYRQSNGYVSDI</sequence>
<evidence type="ECO:0000313" key="3">
    <source>
        <dbReference type="EMBL" id="KAG0458465.1"/>
    </source>
</evidence>
<evidence type="ECO:0000313" key="4">
    <source>
        <dbReference type="Proteomes" id="UP000636800"/>
    </source>
</evidence>
<comment type="caution">
    <text evidence="3">The sequence shown here is derived from an EMBL/GenBank/DDBJ whole genome shotgun (WGS) entry which is preliminary data.</text>
</comment>
<dbReference type="OrthoDB" id="780967at2759"/>
<dbReference type="Proteomes" id="UP000636800">
    <property type="component" value="Chromosome 12"/>
</dbReference>
<dbReference type="AlphaFoldDB" id="A0A835PQP8"/>
<feature type="signal peptide" evidence="2">
    <location>
        <begin position="1"/>
        <end position="23"/>
    </location>
</feature>
<gene>
    <name evidence="3" type="ORF">HPP92_023622</name>
</gene>
<organism evidence="3 4">
    <name type="scientific">Vanilla planifolia</name>
    <name type="common">Vanilla</name>
    <dbReference type="NCBI Taxonomy" id="51239"/>
    <lineage>
        <taxon>Eukaryota</taxon>
        <taxon>Viridiplantae</taxon>
        <taxon>Streptophyta</taxon>
        <taxon>Embryophyta</taxon>
        <taxon>Tracheophyta</taxon>
        <taxon>Spermatophyta</taxon>
        <taxon>Magnoliopsida</taxon>
        <taxon>Liliopsida</taxon>
        <taxon>Asparagales</taxon>
        <taxon>Orchidaceae</taxon>
        <taxon>Vanilloideae</taxon>
        <taxon>Vanilleae</taxon>
        <taxon>Vanilla</taxon>
    </lineage>
</organism>
<reference evidence="3 4" key="1">
    <citation type="journal article" date="2020" name="Nat. Food">
        <title>A phased Vanilla planifolia genome enables genetic improvement of flavour and production.</title>
        <authorList>
            <person name="Hasing T."/>
            <person name="Tang H."/>
            <person name="Brym M."/>
            <person name="Khazi F."/>
            <person name="Huang T."/>
            <person name="Chambers A.H."/>
        </authorList>
    </citation>
    <scope>NUCLEOTIDE SEQUENCE [LARGE SCALE GENOMIC DNA]</scope>
    <source>
        <tissue evidence="3">Leaf</tissue>
    </source>
</reference>
<name>A0A835PQP8_VANPL</name>
<feature type="region of interest" description="Disordered" evidence="1">
    <location>
        <begin position="27"/>
        <end position="54"/>
    </location>
</feature>
<keyword evidence="2" id="KW-0732">Signal</keyword>
<dbReference type="EMBL" id="JADCNL010000012">
    <property type="protein sequence ID" value="KAG0458465.1"/>
    <property type="molecule type" value="Genomic_DNA"/>
</dbReference>
<feature type="chain" id="PRO_5032724522" evidence="2">
    <location>
        <begin position="24"/>
        <end position="99"/>
    </location>
</feature>
<evidence type="ECO:0000256" key="1">
    <source>
        <dbReference type="SAM" id="MobiDB-lite"/>
    </source>
</evidence>
<proteinExistence type="predicted"/>
<protein>
    <submittedName>
        <fullName evidence="3">Uncharacterized protein</fullName>
    </submittedName>
</protein>
<keyword evidence="4" id="KW-1185">Reference proteome</keyword>